<comment type="caution">
    <text evidence="1">The sequence shown here is derived from an EMBL/GenBank/DDBJ whole genome shotgun (WGS) entry which is preliminary data.</text>
</comment>
<reference evidence="1 2" key="1">
    <citation type="submission" date="2023-03" db="EMBL/GenBank/DDBJ databases">
        <title>Bacillus Genome Sequencing.</title>
        <authorList>
            <person name="Dunlap C."/>
        </authorList>
    </citation>
    <scope>NUCLEOTIDE SEQUENCE [LARGE SCALE GENOMIC DNA]</scope>
    <source>
        <strain evidence="1 2">B-23453</strain>
    </source>
</reference>
<dbReference type="InterPro" id="IPR024787">
    <property type="entry name" value="EcsC"/>
</dbReference>
<dbReference type="PANTHER" id="PTHR41260">
    <property type="entry name" value="PROTEIN ECSC"/>
    <property type="match status" value="1"/>
</dbReference>
<keyword evidence="2" id="KW-1185">Reference proteome</keyword>
<dbReference type="PANTHER" id="PTHR41260:SF1">
    <property type="entry name" value="PROTEIN ECSC"/>
    <property type="match status" value="1"/>
</dbReference>
<gene>
    <name evidence="1" type="ORF">P4T90_08890</name>
</gene>
<dbReference type="RefSeq" id="WP_066261554.1">
    <property type="nucleotide sequence ID" value="NZ_JARMAB010000011.1"/>
</dbReference>
<proteinExistence type="predicted"/>
<evidence type="ECO:0000313" key="1">
    <source>
        <dbReference type="EMBL" id="MED1203195.1"/>
    </source>
</evidence>
<dbReference type="Pfam" id="PF12787">
    <property type="entry name" value="EcsC"/>
    <property type="match status" value="1"/>
</dbReference>
<name>A0ABU6MFF5_9BACI</name>
<protein>
    <submittedName>
        <fullName evidence="1">EcsC family protein</fullName>
    </submittedName>
</protein>
<dbReference type="EMBL" id="JARMAB010000011">
    <property type="protein sequence ID" value="MED1203195.1"/>
    <property type="molecule type" value="Genomic_DNA"/>
</dbReference>
<organism evidence="1 2">
    <name type="scientific">Heyndrickxia acidicola</name>
    <dbReference type="NCBI Taxonomy" id="209389"/>
    <lineage>
        <taxon>Bacteria</taxon>
        <taxon>Bacillati</taxon>
        <taxon>Bacillota</taxon>
        <taxon>Bacilli</taxon>
        <taxon>Bacillales</taxon>
        <taxon>Bacillaceae</taxon>
        <taxon>Heyndrickxia</taxon>
    </lineage>
</organism>
<dbReference type="Proteomes" id="UP001341444">
    <property type="component" value="Unassembled WGS sequence"/>
</dbReference>
<accession>A0ABU6MFF5</accession>
<sequence>MAMSKREETIWKEIQAFEESILQYETNDFVNVYNNWTDQALSLVPEPAAELFFNKLDTWLFHLNSLIQGTQIQNDAREQILVTGRIFNESIQSIQDLRQLNADQLKYIAEQHASRHRLYSFLQGGITGTGQALILSTDFLAMLVLNLRAVQLTAMSYGYDVQIPFEMMTSLKVFHAATLPARLKGEGWNELMKDLEVNHHDSYFYGGNEQLTNVHWLEEPLKQLVKVFFIASFSRKTLSRIPLLSMGIGAVSNYRYTRKVTEFASRYYQYRYLLDKYSAQ</sequence>
<evidence type="ECO:0000313" key="2">
    <source>
        <dbReference type="Proteomes" id="UP001341444"/>
    </source>
</evidence>